<feature type="domain" description="Reverse transcriptase" evidence="1">
    <location>
        <begin position="1"/>
        <end position="284"/>
    </location>
</feature>
<dbReference type="Proteomes" id="UP000092093">
    <property type="component" value="Unassembled WGS sequence"/>
</dbReference>
<dbReference type="AlphaFoldDB" id="A0A1B7WYP3"/>
<protein>
    <submittedName>
        <fullName evidence="2">DNA polymerase</fullName>
    </submittedName>
</protein>
<dbReference type="PANTHER" id="PTHR34047:SF8">
    <property type="entry name" value="PROTEIN YKFC"/>
    <property type="match status" value="1"/>
</dbReference>
<evidence type="ECO:0000313" key="3">
    <source>
        <dbReference type="Proteomes" id="UP000092093"/>
    </source>
</evidence>
<evidence type="ECO:0000259" key="1">
    <source>
        <dbReference type="PROSITE" id="PS50878"/>
    </source>
</evidence>
<dbReference type="InterPro" id="IPR051083">
    <property type="entry name" value="GrpII_Intron_Splice-Mob/Def"/>
</dbReference>
<dbReference type="PATRIC" id="fig|1710896.3.peg.4154"/>
<dbReference type="CDD" id="cd01646">
    <property type="entry name" value="RT_Bac_retron_I"/>
    <property type="match status" value="1"/>
</dbReference>
<dbReference type="InterPro" id="IPR000477">
    <property type="entry name" value="RT_dom"/>
</dbReference>
<dbReference type="InterPro" id="IPR043502">
    <property type="entry name" value="DNA/RNA_pol_sf"/>
</dbReference>
<dbReference type="PANTHER" id="PTHR34047">
    <property type="entry name" value="NUCLEAR INTRON MATURASE 1, MITOCHONDRIAL-RELATED"/>
    <property type="match status" value="1"/>
</dbReference>
<dbReference type="PROSITE" id="PS50878">
    <property type="entry name" value="RT_POL"/>
    <property type="match status" value="1"/>
</dbReference>
<proteinExistence type="predicted"/>
<dbReference type="InterPro" id="IPR043128">
    <property type="entry name" value="Rev_trsase/Diguanyl_cyclase"/>
</dbReference>
<accession>A0A1B7WYP3</accession>
<dbReference type="Pfam" id="PF00078">
    <property type="entry name" value="RVT_1"/>
    <property type="match status" value="1"/>
</dbReference>
<reference evidence="2 3" key="1">
    <citation type="submission" date="2015-09" db="EMBL/GenBank/DDBJ databases">
        <title>Aphanizomenon flos-aquae WA102.</title>
        <authorList>
            <person name="Driscoll C."/>
        </authorList>
    </citation>
    <scope>NUCLEOTIDE SEQUENCE [LARGE SCALE GENOMIC DNA]</scope>
    <source>
        <strain evidence="2">WA102</strain>
    </source>
</reference>
<name>A0A1B7WYP3_APHFL</name>
<comment type="caution">
    <text evidence="2">The sequence shown here is derived from an EMBL/GenBank/DDBJ whole genome shotgun (WGS) entry which is preliminary data.</text>
</comment>
<sequence>MKRYGNLYPQIINFENILSASRQAQKGKRFRDNVLDFNYHLETELIRLQKQLTDKSYQPGNYRTFHLINPKSRLISAAPYRDRVVHHALCNVIVPIFERIFIADSYANRLGFGTHRALKKFTTFARNSNYVLQCDIKKYFPSIDHIILKELIRRKIKCSDTLWIIDTIINNSNEQETVIDYFPGDDLLTPVTRRKGLPIGNLTSQFFANIYLNSLDHFIKDKLKICKYVRYVDDFALFSDDRELLANARLAIEEYLAKLRLKIHPIKSQLFATKIGASFLGFRIFAETIRVRNSNLHQARRRLKRSQTDYLQGKIELEKVNQSLQSWFAHLEHGDTWQLRQQIFTSLTWLRE</sequence>
<gene>
    <name evidence="2" type="ORF">AN484_18870</name>
</gene>
<dbReference type="Gene3D" id="3.30.70.270">
    <property type="match status" value="1"/>
</dbReference>
<dbReference type="SUPFAM" id="SSF56672">
    <property type="entry name" value="DNA/RNA polymerases"/>
    <property type="match status" value="1"/>
</dbReference>
<dbReference type="EMBL" id="LJOW01000117">
    <property type="protein sequence ID" value="OBQ42245.1"/>
    <property type="molecule type" value="Genomic_DNA"/>
</dbReference>
<organism evidence="2 3">
    <name type="scientific">Aphanizomenon flos-aquae WA102</name>
    <dbReference type="NCBI Taxonomy" id="1710896"/>
    <lineage>
        <taxon>Bacteria</taxon>
        <taxon>Bacillati</taxon>
        <taxon>Cyanobacteriota</taxon>
        <taxon>Cyanophyceae</taxon>
        <taxon>Nostocales</taxon>
        <taxon>Aphanizomenonaceae</taxon>
        <taxon>Aphanizomenon</taxon>
    </lineage>
</organism>
<evidence type="ECO:0000313" key="2">
    <source>
        <dbReference type="EMBL" id="OBQ42245.1"/>
    </source>
</evidence>